<reference evidence="2 3" key="1">
    <citation type="journal article" date="2004" name="Nat. Biotechnol.">
        <title>The genome sequence of the capnophilic rumen bacterium Mannheimia succiniciproducens.</title>
        <authorList>
            <person name="Hong S.H."/>
            <person name="Kim J.S."/>
            <person name="Lee S.Y."/>
            <person name="In Y.H."/>
            <person name="Choi S.S."/>
            <person name="Rih J.-K."/>
            <person name="Kim C.H."/>
            <person name="Jeong H."/>
            <person name="Hur C.G."/>
            <person name="Kim J.J."/>
        </authorList>
    </citation>
    <scope>NUCLEOTIDE SEQUENCE [LARGE SCALE GENOMIC DNA]</scope>
    <source>
        <strain evidence="3">KCTC 0769BP / MBEL55E</strain>
    </source>
</reference>
<dbReference type="Proteomes" id="UP000000607">
    <property type="component" value="Chromosome"/>
</dbReference>
<dbReference type="SMART" id="SM01118">
    <property type="entry name" value="CYTH"/>
    <property type="match status" value="1"/>
</dbReference>
<dbReference type="GO" id="GO:0046872">
    <property type="term" value="F:metal ion binding"/>
    <property type="evidence" value="ECO:0007669"/>
    <property type="project" value="TreeGrafter"/>
</dbReference>
<dbReference type="Gene3D" id="2.40.320.10">
    <property type="entry name" value="Hypothetical Protein Pfu-838710-001"/>
    <property type="match status" value="1"/>
</dbReference>
<proteinExistence type="predicted"/>
<dbReference type="SUPFAM" id="SSF55154">
    <property type="entry name" value="CYTH-like phosphatases"/>
    <property type="match status" value="1"/>
</dbReference>
<dbReference type="PANTHER" id="PTHR39569:SF1">
    <property type="entry name" value="INORGANIC TRIPHOSPHATASE"/>
    <property type="match status" value="1"/>
</dbReference>
<dbReference type="STRING" id="221988.MS2307"/>
<feature type="domain" description="CYTH" evidence="1">
    <location>
        <begin position="46"/>
        <end position="245"/>
    </location>
</feature>
<accession>Q65Q46</accession>
<dbReference type="InterPro" id="IPR023577">
    <property type="entry name" value="CYTH_domain"/>
</dbReference>
<dbReference type="KEGG" id="msu:MS2307"/>
<dbReference type="HOGENOM" id="CLU_040400_0_0_6"/>
<keyword evidence="3" id="KW-1185">Reference proteome</keyword>
<evidence type="ECO:0000313" key="2">
    <source>
        <dbReference type="EMBL" id="AAU38914.1"/>
    </source>
</evidence>
<dbReference type="AlphaFoldDB" id="Q65Q46"/>
<dbReference type="InterPro" id="IPR039013">
    <property type="entry name" value="YgiF"/>
</dbReference>
<name>Q65Q46_MANSM</name>
<dbReference type="eggNOG" id="COG3025">
    <property type="taxonomic scope" value="Bacteria"/>
</dbReference>
<dbReference type="PROSITE" id="PS51707">
    <property type="entry name" value="CYTH"/>
    <property type="match status" value="1"/>
</dbReference>
<evidence type="ECO:0000259" key="1">
    <source>
        <dbReference type="PROSITE" id="PS51707"/>
    </source>
</evidence>
<evidence type="ECO:0000313" key="3">
    <source>
        <dbReference type="Proteomes" id="UP000000607"/>
    </source>
</evidence>
<dbReference type="InterPro" id="IPR033469">
    <property type="entry name" value="CYTH-like_dom_sf"/>
</dbReference>
<dbReference type="Pfam" id="PF01928">
    <property type="entry name" value="CYTH"/>
    <property type="match status" value="1"/>
</dbReference>
<organism evidence="2 3">
    <name type="scientific">Mannheimia succiniciproducens (strain KCTC 0769BP / MBEL55E)</name>
    <dbReference type="NCBI Taxonomy" id="221988"/>
    <lineage>
        <taxon>Bacteria</taxon>
        <taxon>Pseudomonadati</taxon>
        <taxon>Pseudomonadota</taxon>
        <taxon>Gammaproteobacteria</taxon>
        <taxon>Pasteurellales</taxon>
        <taxon>Pasteurellaceae</taxon>
        <taxon>Basfia</taxon>
    </lineage>
</organism>
<protein>
    <recommendedName>
        <fullName evidence="1">CYTH domain-containing protein</fullName>
    </recommendedName>
</protein>
<dbReference type="EMBL" id="AE016827">
    <property type="protein sequence ID" value="AAU38914.1"/>
    <property type="molecule type" value="Genomic_DNA"/>
</dbReference>
<dbReference type="PANTHER" id="PTHR39569">
    <property type="entry name" value="INORGANIC TRIPHOSPHATASE"/>
    <property type="match status" value="1"/>
</dbReference>
<dbReference type="CDD" id="cd07756">
    <property type="entry name" value="CYTH-like_Pase_CHAD"/>
    <property type="match status" value="1"/>
</dbReference>
<gene>
    <name evidence="2" type="ordered locus">MS2307</name>
</gene>
<dbReference type="GO" id="GO:0050355">
    <property type="term" value="F:inorganic triphosphate phosphatase activity"/>
    <property type="evidence" value="ECO:0007669"/>
    <property type="project" value="InterPro"/>
</dbReference>
<sequence length="398" mass="45946">MLIKIFVHITLMFRKNTRFKLKKIYNARVIDFNPIQIRNSKGTDMSDEIELKLAVSPRAADILVQEIARYPILAQKKTFLANCYYDSADGYFAHQKMGLRVRRENDRFTMTLKTNGNVLGGLHIRPEYNVELESDAPDLSKLSIFNETLPKLPADLQVQPVFNTDFERHIWLLEGENREQIEVALDRGEIKSGEKTEIISELEFELKKGNVADLLSFVAGLNLTDGVRLSALSKAKRGYQLAYNQSRKPVDWLDKWRDILKSEENHGNLTAQLKALFHHEQQLVEETVALKADYFARNFLTSVERIGAFFNLYHHYIEQPNLLGRIVNEKLAQGKNVDDSVISELTESNNYLFNQIRDLIRLHSETKDNLLALTKLIALLHEAGYVRRMLNLIRLTME</sequence>